<dbReference type="EMBL" id="CYXY01000011">
    <property type="protein sequence ID" value="CUN02005.1"/>
    <property type="molecule type" value="Genomic_DNA"/>
</dbReference>
<organism evidence="1 2">
    <name type="scientific">Anaerostipes hadrus</name>
    <dbReference type="NCBI Taxonomy" id="649756"/>
    <lineage>
        <taxon>Bacteria</taxon>
        <taxon>Bacillati</taxon>
        <taxon>Bacillota</taxon>
        <taxon>Clostridia</taxon>
        <taxon>Lachnospirales</taxon>
        <taxon>Lachnospiraceae</taxon>
        <taxon>Anaerostipes</taxon>
    </lineage>
</organism>
<evidence type="ECO:0000313" key="1">
    <source>
        <dbReference type="EMBL" id="CUN02005.1"/>
    </source>
</evidence>
<name>A0A173TJG2_ANAHA</name>
<dbReference type="AlphaFoldDB" id="A0A173TJG2"/>
<gene>
    <name evidence="1" type="ORF">ERS852571_02028</name>
</gene>
<accession>A0A173TJG2</accession>
<dbReference type="InterPro" id="IPR043743">
    <property type="entry name" value="DUF5688"/>
</dbReference>
<dbReference type="Proteomes" id="UP000095553">
    <property type="component" value="Unassembled WGS sequence"/>
</dbReference>
<reference evidence="1 2" key="1">
    <citation type="submission" date="2015-09" db="EMBL/GenBank/DDBJ databases">
        <authorList>
            <consortium name="Pathogen Informatics"/>
        </authorList>
    </citation>
    <scope>NUCLEOTIDE SEQUENCE [LARGE SCALE GENOMIC DNA]</scope>
    <source>
        <strain evidence="1 2">2789STDY5834959</strain>
    </source>
</reference>
<dbReference type="Pfam" id="PF18941">
    <property type="entry name" value="DUF5688"/>
    <property type="match status" value="1"/>
</dbReference>
<evidence type="ECO:0000313" key="2">
    <source>
        <dbReference type="Proteomes" id="UP000095553"/>
    </source>
</evidence>
<sequence>MKIMNYEEFKLELEKELPKASKNELAGLEISFSKLVCTNRMMDGIKISRKGEDKGIVINIQQLYEIYLPYYDFPYTLDTIIKQVKAYFLHEDRREKEEKLSKETAKVFIQLVNMEESKEMLQHVPHRQFLDLAIIYRIVCEETDQGFETGIVNNELMEALDWSEKDLYLKAMSQHIMKTKITLLDDVTCELLLKAGAPREFVDIMYPPEAESHPVYMLTNENMLFGANEILYTENLWKLSNKLHSDLYIIPSSIHECIVLPDDCSIHDVKEMLGAANDIIVSESNQLSYNIYHYERKTGNIKIVEKENR</sequence>
<proteinExistence type="predicted"/>
<protein>
    <submittedName>
        <fullName evidence="1">Uncharacterized protein</fullName>
    </submittedName>
</protein>